<dbReference type="InterPro" id="IPR020846">
    <property type="entry name" value="MFS_dom"/>
</dbReference>
<dbReference type="PANTHER" id="PTHR43791">
    <property type="entry name" value="PERMEASE-RELATED"/>
    <property type="match status" value="1"/>
</dbReference>
<feature type="domain" description="Major facilitator superfamily (MFS) profile" evidence="9">
    <location>
        <begin position="79"/>
        <end position="465"/>
    </location>
</feature>
<dbReference type="Proteomes" id="UP000012174">
    <property type="component" value="Unassembled WGS sequence"/>
</dbReference>
<keyword evidence="11" id="KW-1185">Reference proteome</keyword>
<feature type="transmembrane region" description="Helical" evidence="8">
    <location>
        <begin position="403"/>
        <end position="423"/>
    </location>
</feature>
<feature type="transmembrane region" description="Helical" evidence="8">
    <location>
        <begin position="176"/>
        <end position="196"/>
    </location>
</feature>
<feature type="region of interest" description="Disordered" evidence="7">
    <location>
        <begin position="1"/>
        <end position="23"/>
    </location>
</feature>
<dbReference type="HOGENOM" id="CLU_001265_0_5_1"/>
<dbReference type="FunFam" id="1.20.1250.20:FF:000064">
    <property type="entry name" value="MFS allantoate transporter"/>
    <property type="match status" value="1"/>
</dbReference>
<dbReference type="SUPFAM" id="SSF103473">
    <property type="entry name" value="MFS general substrate transporter"/>
    <property type="match status" value="1"/>
</dbReference>
<dbReference type="OMA" id="YIARRTQ"/>
<dbReference type="PANTHER" id="PTHR43791:SF63">
    <property type="entry name" value="HIGH AFFINITY CYSTEINE TRANSPORTER"/>
    <property type="match status" value="1"/>
</dbReference>
<dbReference type="GO" id="GO:0033229">
    <property type="term" value="F:cysteine transmembrane transporter activity"/>
    <property type="evidence" value="ECO:0007669"/>
    <property type="project" value="TreeGrafter"/>
</dbReference>
<feature type="transmembrane region" description="Helical" evidence="8">
    <location>
        <begin position="79"/>
        <end position="103"/>
    </location>
</feature>
<keyword evidence="4 8" id="KW-1133">Transmembrane helix</keyword>
<feature type="transmembrane region" description="Helical" evidence="8">
    <location>
        <begin position="239"/>
        <end position="259"/>
    </location>
</feature>
<dbReference type="eggNOG" id="KOG2533">
    <property type="taxonomic scope" value="Eukaryota"/>
</dbReference>
<dbReference type="OrthoDB" id="6730379at2759"/>
<evidence type="ECO:0000256" key="1">
    <source>
        <dbReference type="ARBA" id="ARBA00004141"/>
    </source>
</evidence>
<evidence type="ECO:0000256" key="3">
    <source>
        <dbReference type="ARBA" id="ARBA00022692"/>
    </source>
</evidence>
<name>M7SW17_EUTLA</name>
<organism evidence="10 11">
    <name type="scientific">Eutypa lata (strain UCR-EL1)</name>
    <name type="common">Grapevine dieback disease fungus</name>
    <name type="synonym">Eutypa armeniacae</name>
    <dbReference type="NCBI Taxonomy" id="1287681"/>
    <lineage>
        <taxon>Eukaryota</taxon>
        <taxon>Fungi</taxon>
        <taxon>Dikarya</taxon>
        <taxon>Ascomycota</taxon>
        <taxon>Pezizomycotina</taxon>
        <taxon>Sordariomycetes</taxon>
        <taxon>Xylariomycetidae</taxon>
        <taxon>Xylariales</taxon>
        <taxon>Diatrypaceae</taxon>
        <taxon>Eutypa</taxon>
    </lineage>
</organism>
<dbReference type="PROSITE" id="PS50850">
    <property type="entry name" value="MFS"/>
    <property type="match status" value="1"/>
</dbReference>
<evidence type="ECO:0000313" key="10">
    <source>
        <dbReference type="EMBL" id="EMR68698.1"/>
    </source>
</evidence>
<feature type="transmembrane region" description="Helical" evidence="8">
    <location>
        <begin position="308"/>
        <end position="332"/>
    </location>
</feature>
<proteinExistence type="inferred from homology"/>
<dbReference type="AlphaFoldDB" id="M7SW17"/>
<feature type="transmembrane region" description="Helical" evidence="8">
    <location>
        <begin position="146"/>
        <end position="164"/>
    </location>
</feature>
<evidence type="ECO:0000313" key="11">
    <source>
        <dbReference type="Proteomes" id="UP000012174"/>
    </source>
</evidence>
<feature type="transmembrane region" description="Helical" evidence="8">
    <location>
        <begin position="371"/>
        <end position="391"/>
    </location>
</feature>
<dbReference type="GO" id="GO:0016020">
    <property type="term" value="C:membrane"/>
    <property type="evidence" value="ECO:0007669"/>
    <property type="project" value="UniProtKB-SubCell"/>
</dbReference>
<evidence type="ECO:0000259" key="9">
    <source>
        <dbReference type="PROSITE" id="PS50850"/>
    </source>
</evidence>
<dbReference type="KEGG" id="ela:UCREL1_4283"/>
<protein>
    <submittedName>
        <fullName evidence="10">Putative allantoate permease protein</fullName>
    </submittedName>
</protein>
<feature type="transmembrane region" description="Helical" evidence="8">
    <location>
        <begin position="115"/>
        <end position="134"/>
    </location>
</feature>
<evidence type="ECO:0000256" key="5">
    <source>
        <dbReference type="ARBA" id="ARBA00023136"/>
    </source>
</evidence>
<comment type="similarity">
    <text evidence="6">Belongs to the major facilitator superfamily. Allantoate permease family.</text>
</comment>
<dbReference type="InterPro" id="IPR011701">
    <property type="entry name" value="MFS"/>
</dbReference>
<dbReference type="Pfam" id="PF07690">
    <property type="entry name" value="MFS_1"/>
    <property type="match status" value="1"/>
</dbReference>
<evidence type="ECO:0000256" key="8">
    <source>
        <dbReference type="SAM" id="Phobius"/>
    </source>
</evidence>
<accession>M7SW17</accession>
<keyword evidence="2" id="KW-0813">Transport</keyword>
<dbReference type="EMBL" id="KB706192">
    <property type="protein sequence ID" value="EMR68698.1"/>
    <property type="molecule type" value="Genomic_DNA"/>
</dbReference>
<dbReference type="Gene3D" id="1.20.1250.20">
    <property type="entry name" value="MFS general substrate transporter like domains"/>
    <property type="match status" value="1"/>
</dbReference>
<comment type="subcellular location">
    <subcellularLocation>
        <location evidence="1">Membrane</location>
        <topology evidence="1">Multi-pass membrane protein</topology>
    </subcellularLocation>
</comment>
<sequence length="465" mass="51708">MDSPSLRAGKAAGNNAPPAPEIEHADTLTLNEVSSIDAQKKHADYGRIDEEVAEYAGATRIDIDPETNKRLKTMIDKRILTIMIVTYFMQALDKGAISFVSIMNFNEDNNLHGQQFSWLTTCIYIAIIVVEYPTNYLIQRVPIAKYLGINIICWGVVLACHAACRNFTSLVIVRTLLGIFEACCQPTFVLLSAMWYKRTEQAQAVTYWYMMNGGQQVVGGLLAYSFSLLQSGPLKSWQALFITYGGFTALWGLFVVFYMPDSPMRARCFSEADKRLMVERVRGNQTSLQNKKFRKEQAIEALLDPQTWGYCLVSICTTLPTSGLGAFKAIIIKGFNFTTLQTQLLAMVLGFYIIFVLFATLFLVKKTGQNLIVMGCFVIPSFVGTVIMMTVQNTSRATQIGLLISYYIALSFWSAQTLALSMISRNIAGQTKKSVVVAANFVSWACAAAIGESPFFSLFEVSYLA</sequence>
<feature type="transmembrane region" description="Helical" evidence="8">
    <location>
        <begin position="344"/>
        <end position="364"/>
    </location>
</feature>
<keyword evidence="3 8" id="KW-0812">Transmembrane</keyword>
<evidence type="ECO:0000256" key="4">
    <source>
        <dbReference type="ARBA" id="ARBA00022989"/>
    </source>
</evidence>
<feature type="transmembrane region" description="Helical" evidence="8">
    <location>
        <begin position="435"/>
        <end position="459"/>
    </location>
</feature>
<reference evidence="11" key="1">
    <citation type="journal article" date="2013" name="Genome Announc.">
        <title>Draft genome sequence of the grapevine dieback fungus Eutypa lata UCR-EL1.</title>
        <authorList>
            <person name="Blanco-Ulate B."/>
            <person name="Rolshausen P.E."/>
            <person name="Cantu D."/>
        </authorList>
    </citation>
    <scope>NUCLEOTIDE SEQUENCE [LARGE SCALE GENOMIC DNA]</scope>
    <source>
        <strain evidence="11">UCR-EL1</strain>
    </source>
</reference>
<feature type="transmembrane region" description="Helical" evidence="8">
    <location>
        <begin position="208"/>
        <end position="227"/>
    </location>
</feature>
<keyword evidence="5 8" id="KW-0472">Membrane</keyword>
<evidence type="ECO:0000256" key="7">
    <source>
        <dbReference type="SAM" id="MobiDB-lite"/>
    </source>
</evidence>
<evidence type="ECO:0000256" key="6">
    <source>
        <dbReference type="ARBA" id="ARBA00037968"/>
    </source>
</evidence>
<evidence type="ECO:0000256" key="2">
    <source>
        <dbReference type="ARBA" id="ARBA00022448"/>
    </source>
</evidence>
<gene>
    <name evidence="10" type="ORF">UCREL1_4283</name>
</gene>
<dbReference type="InterPro" id="IPR036259">
    <property type="entry name" value="MFS_trans_sf"/>
</dbReference>